<protein>
    <submittedName>
        <fullName evidence="1">DUF3800 domain-containing protein</fullName>
    </submittedName>
</protein>
<sequence>MVSMETCLIFSDEAGTCGGNDSNIHCKKTPFYVRANLIVNTNNWKNIYAGYGQLFREMGFPSNKEVKWSEVSEYITQTKKESSTINKSLEYLKSYSYDSLLGFTISCLNLLKDNDVKVILTISSNENVKFSTADMINYHIINAMERLEMVLTNKDILGLLFCDSLNKNDANGISEAYKNQFENPQFIKKYRHIFDSIMFLDSDKNCCIRLADYICGITNGMLKGFETSQKLFLKNIYPLVIKSPVNNPFGYGIKIIPDDSKMKIKQIFVKCGVVSDNISNSQML</sequence>
<accession>A0AB38Z9R0</accession>
<dbReference type="InterPro" id="IPR024524">
    <property type="entry name" value="DUF3800"/>
</dbReference>
<reference evidence="1" key="1">
    <citation type="submission" date="2023-12" db="EMBL/GenBank/DDBJ databases">
        <title>Isolation of organohalide respiring bacteria Dehalococcoides mccartyi strain GPTCE1 in groundwater collected near a chemical plant in Suzhou, China.</title>
        <authorList>
            <person name="Liu G."/>
        </authorList>
    </citation>
    <scope>NUCLEOTIDE SEQUENCE</scope>
    <source>
        <strain evidence="1">GPTCE1</strain>
    </source>
</reference>
<dbReference type="Pfam" id="PF12686">
    <property type="entry name" value="DUF3800"/>
    <property type="match status" value="1"/>
</dbReference>
<dbReference type="EMBL" id="CP141531">
    <property type="protein sequence ID" value="WRO07330.1"/>
    <property type="molecule type" value="Genomic_DNA"/>
</dbReference>
<proteinExistence type="predicted"/>
<organism evidence="1 2">
    <name type="scientific">Dehalococcoides mccartyi</name>
    <dbReference type="NCBI Taxonomy" id="61435"/>
    <lineage>
        <taxon>Bacteria</taxon>
        <taxon>Bacillati</taxon>
        <taxon>Chloroflexota</taxon>
        <taxon>Dehalococcoidia</taxon>
        <taxon>Dehalococcoidales</taxon>
        <taxon>Dehalococcoidaceae</taxon>
        <taxon>Dehalococcoides</taxon>
    </lineage>
</organism>
<dbReference type="Proteomes" id="UP001327986">
    <property type="component" value="Chromosome"/>
</dbReference>
<dbReference type="AlphaFoldDB" id="A0AB38Z9R0"/>
<evidence type="ECO:0000313" key="1">
    <source>
        <dbReference type="EMBL" id="WRO07330.1"/>
    </source>
</evidence>
<dbReference type="RefSeq" id="WP_324664954.1">
    <property type="nucleotide sequence ID" value="NZ_CP141531.1"/>
</dbReference>
<name>A0AB38Z9R0_9CHLR</name>
<gene>
    <name evidence="1" type="ORF">VLL09_00050</name>
</gene>
<evidence type="ECO:0000313" key="2">
    <source>
        <dbReference type="Proteomes" id="UP001327986"/>
    </source>
</evidence>